<gene>
    <name evidence="2" type="ORF">DFP80_110139</name>
</gene>
<dbReference type="Pfam" id="PF03009">
    <property type="entry name" value="GDPD"/>
    <property type="match status" value="1"/>
</dbReference>
<sequence length="258" mass="28520">MTNDNVSTGYIVKDKVLNTKVMGHRGAALLAPENTLASIRAAAEAGATWVEIDVYLIAEGGLVIFHDDTLDRCTNGSGVTRDARPVDVAELDAGAWFSDKFIGEKVPTLLEALECIQSLGLGLNLEIKHDSSDVENIVPAVMAMLRDHWQDNDKLMISSFNLAALELCYEIDTQRHLAPLYEAIPDNWQEQLASIKAYSLNCDYSRLTENQARAIKEAGYKLLCYTANDPEKVEAHWEWGMDAVITDDPTQFSSLLAE</sequence>
<feature type="domain" description="GP-PDE" evidence="1">
    <location>
        <begin position="19"/>
        <end position="256"/>
    </location>
</feature>
<organism evidence="2 3">
    <name type="scientific">Marinomonas rhizomae</name>
    <dbReference type="NCBI Taxonomy" id="491948"/>
    <lineage>
        <taxon>Bacteria</taxon>
        <taxon>Pseudomonadati</taxon>
        <taxon>Pseudomonadota</taxon>
        <taxon>Gammaproteobacteria</taxon>
        <taxon>Oceanospirillales</taxon>
        <taxon>Oceanospirillaceae</taxon>
        <taxon>Marinomonas</taxon>
    </lineage>
</organism>
<keyword evidence="3" id="KW-1185">Reference proteome</keyword>
<dbReference type="AlphaFoldDB" id="A0A366J495"/>
<dbReference type="OrthoDB" id="9795622at2"/>
<dbReference type="PANTHER" id="PTHR46211">
    <property type="entry name" value="GLYCEROPHOSPHORYL DIESTER PHOSPHODIESTERASE"/>
    <property type="match status" value="1"/>
</dbReference>
<dbReference type="CDD" id="cd08562">
    <property type="entry name" value="GDPD_EcUgpQ_like"/>
    <property type="match status" value="1"/>
</dbReference>
<dbReference type="PROSITE" id="PS51704">
    <property type="entry name" value="GP_PDE"/>
    <property type="match status" value="1"/>
</dbReference>
<comment type="caution">
    <text evidence="2">The sequence shown here is derived from an EMBL/GenBank/DDBJ whole genome shotgun (WGS) entry which is preliminary data.</text>
</comment>
<dbReference type="InterPro" id="IPR030395">
    <property type="entry name" value="GP_PDE_dom"/>
</dbReference>
<dbReference type="PANTHER" id="PTHR46211:SF1">
    <property type="entry name" value="GLYCEROPHOSPHODIESTER PHOSPHODIESTERASE, CYTOPLASMIC"/>
    <property type="match status" value="1"/>
</dbReference>
<evidence type="ECO:0000313" key="2">
    <source>
        <dbReference type="EMBL" id="RBP81169.1"/>
    </source>
</evidence>
<accession>A0A366J495</accession>
<dbReference type="InterPro" id="IPR017946">
    <property type="entry name" value="PLC-like_Pdiesterase_TIM-brl"/>
</dbReference>
<dbReference type="Gene3D" id="3.20.20.190">
    <property type="entry name" value="Phosphatidylinositol (PI) phosphodiesterase"/>
    <property type="match status" value="1"/>
</dbReference>
<dbReference type="RefSeq" id="WP_113917473.1">
    <property type="nucleotide sequence ID" value="NZ_QNSE01000010.1"/>
</dbReference>
<reference evidence="2 3" key="1">
    <citation type="submission" date="2018-06" db="EMBL/GenBank/DDBJ databases">
        <title>Genomic Encyclopedia of Type Strains, Phase III (KMG-III): the genomes of soil and plant-associated and newly described type strains.</title>
        <authorList>
            <person name="Whitman W."/>
        </authorList>
    </citation>
    <scope>NUCLEOTIDE SEQUENCE [LARGE SCALE GENOMIC DNA]</scope>
    <source>
        <strain evidence="2 3">CECT 7377</strain>
    </source>
</reference>
<protein>
    <submittedName>
        <fullName evidence="2">Glycerophosphoryl diester phosphodiesterase</fullName>
    </submittedName>
</protein>
<dbReference type="GO" id="GO:0008081">
    <property type="term" value="F:phosphoric diester hydrolase activity"/>
    <property type="evidence" value="ECO:0007669"/>
    <property type="project" value="InterPro"/>
</dbReference>
<dbReference type="SUPFAM" id="SSF51695">
    <property type="entry name" value="PLC-like phosphodiesterases"/>
    <property type="match status" value="1"/>
</dbReference>
<name>A0A366J495_9GAMM</name>
<dbReference type="EMBL" id="QNSE01000010">
    <property type="protein sequence ID" value="RBP81169.1"/>
    <property type="molecule type" value="Genomic_DNA"/>
</dbReference>
<dbReference type="Proteomes" id="UP000252792">
    <property type="component" value="Unassembled WGS sequence"/>
</dbReference>
<evidence type="ECO:0000259" key="1">
    <source>
        <dbReference type="PROSITE" id="PS51704"/>
    </source>
</evidence>
<proteinExistence type="predicted"/>
<dbReference type="GO" id="GO:0006629">
    <property type="term" value="P:lipid metabolic process"/>
    <property type="evidence" value="ECO:0007669"/>
    <property type="project" value="InterPro"/>
</dbReference>
<evidence type="ECO:0000313" key="3">
    <source>
        <dbReference type="Proteomes" id="UP000252792"/>
    </source>
</evidence>